<sequence length="491" mass="51085">MALKATGNALLKVKRHAAAAAAYSEALSLAAGAGADVTLRSLLLSNRSHARCCCGAFTKAAEDAEEAARAGLGEWGPAVAAARRGEELGGAGARAEFGALLDRLALAAAAAGSHAGFDGRCLEVREAGPDAWLGREAPADAELDCEEAGPLALAPAAPLELASDAERASAAASQALIAAWRKRSFRSLRAAVEAARDGDTILLQRGTHNGMGDAVVVTKRLLIRGAGSTGDARLDQRANSPALRLERASVVEGLDIDMTGFREAVHVAGGVAVAPLLQHCIIRCSGDDAFNACGHTAPVLRGCRLQAKRCGVRAYGDAAVSMTDCLLEDCGEQGAKGFDRAALTLCRCQVRRCGEEGVLVTDRARAHLEGCRISACLGPSLDASLQAALHAADCSFIGCMGALFLWDEALAELSASELQADAAYVVLAHGASRPLLRKCAVEGRPFAQTRAAREGIWHPSNSLTEPRGKHIGTPVETGPFEFVPDPYTRKQ</sequence>
<dbReference type="SUPFAM" id="SSF51126">
    <property type="entry name" value="Pectin lyase-like"/>
    <property type="match status" value="1"/>
</dbReference>
<accession>A0AAW1SFD6</accession>
<dbReference type="Proteomes" id="UP001445335">
    <property type="component" value="Unassembled WGS sequence"/>
</dbReference>
<dbReference type="Pfam" id="PF13229">
    <property type="entry name" value="Beta_helix"/>
    <property type="match status" value="1"/>
</dbReference>
<keyword evidence="3" id="KW-1185">Reference proteome</keyword>
<dbReference type="SUPFAM" id="SSF48452">
    <property type="entry name" value="TPR-like"/>
    <property type="match status" value="1"/>
</dbReference>
<dbReference type="InterPro" id="IPR039448">
    <property type="entry name" value="Beta_helix"/>
</dbReference>
<feature type="domain" description="Right handed beta helix" evidence="1">
    <location>
        <begin position="277"/>
        <end position="407"/>
    </location>
</feature>
<dbReference type="Gene3D" id="1.25.40.10">
    <property type="entry name" value="Tetratricopeptide repeat domain"/>
    <property type="match status" value="1"/>
</dbReference>
<evidence type="ECO:0000313" key="2">
    <source>
        <dbReference type="EMBL" id="KAK9844158.1"/>
    </source>
</evidence>
<dbReference type="Gene3D" id="2.160.20.10">
    <property type="entry name" value="Single-stranded right-handed beta-helix, Pectin lyase-like"/>
    <property type="match status" value="1"/>
</dbReference>
<dbReference type="InterPro" id="IPR011050">
    <property type="entry name" value="Pectin_lyase_fold/virulence"/>
</dbReference>
<name>A0AAW1SFD6_9CHLO</name>
<dbReference type="EMBL" id="JALJOU010000004">
    <property type="protein sequence ID" value="KAK9844158.1"/>
    <property type="molecule type" value="Genomic_DNA"/>
</dbReference>
<reference evidence="2 3" key="1">
    <citation type="journal article" date="2024" name="Nat. Commun.">
        <title>Phylogenomics reveals the evolutionary origins of lichenization in chlorophyte algae.</title>
        <authorList>
            <person name="Puginier C."/>
            <person name="Libourel C."/>
            <person name="Otte J."/>
            <person name="Skaloud P."/>
            <person name="Haon M."/>
            <person name="Grisel S."/>
            <person name="Petersen M."/>
            <person name="Berrin J.G."/>
            <person name="Delaux P.M."/>
            <person name="Dal Grande F."/>
            <person name="Keller J."/>
        </authorList>
    </citation>
    <scope>NUCLEOTIDE SEQUENCE [LARGE SCALE GENOMIC DNA]</scope>
    <source>
        <strain evidence="2 3">SAG 245.80</strain>
    </source>
</reference>
<evidence type="ECO:0000259" key="1">
    <source>
        <dbReference type="Pfam" id="PF13229"/>
    </source>
</evidence>
<comment type="caution">
    <text evidence="2">The sequence shown here is derived from an EMBL/GenBank/DDBJ whole genome shotgun (WGS) entry which is preliminary data.</text>
</comment>
<proteinExistence type="predicted"/>
<evidence type="ECO:0000313" key="3">
    <source>
        <dbReference type="Proteomes" id="UP001445335"/>
    </source>
</evidence>
<dbReference type="AlphaFoldDB" id="A0AAW1SFD6"/>
<dbReference type="InterPro" id="IPR011990">
    <property type="entry name" value="TPR-like_helical_dom_sf"/>
</dbReference>
<gene>
    <name evidence="2" type="ORF">WJX81_006401</name>
</gene>
<dbReference type="InterPro" id="IPR012334">
    <property type="entry name" value="Pectin_lyas_fold"/>
</dbReference>
<organism evidence="2 3">
    <name type="scientific">Elliptochloris bilobata</name>
    <dbReference type="NCBI Taxonomy" id="381761"/>
    <lineage>
        <taxon>Eukaryota</taxon>
        <taxon>Viridiplantae</taxon>
        <taxon>Chlorophyta</taxon>
        <taxon>core chlorophytes</taxon>
        <taxon>Trebouxiophyceae</taxon>
        <taxon>Trebouxiophyceae incertae sedis</taxon>
        <taxon>Elliptochloris clade</taxon>
        <taxon>Elliptochloris</taxon>
    </lineage>
</organism>
<protein>
    <recommendedName>
        <fullName evidence="1">Right handed beta helix domain-containing protein</fullName>
    </recommendedName>
</protein>